<evidence type="ECO:0000256" key="1">
    <source>
        <dbReference type="SAM" id="MobiDB-lite"/>
    </source>
</evidence>
<evidence type="ECO:0000313" key="2">
    <source>
        <dbReference type="EMBL" id="KAL3312184.1"/>
    </source>
</evidence>
<sequence>TTANISYSPSSLELPSFEQTRMEPKNHKSSSSSSEQSLLVQRIAQKYIHDQIPISFRPPAASSKLNYENSPSTEKYLAKFNLINKESDGEDPVSETLILKGLRLDQSPLLLDEEHQSDFSENYGGPPIISPIPKWF</sequence>
<name>A0ABD2PXV7_9PLAT</name>
<proteinExistence type="predicted"/>
<accession>A0ABD2PXV7</accession>
<feature type="compositionally biased region" description="Polar residues" evidence="1">
    <location>
        <begin position="1"/>
        <end position="19"/>
    </location>
</feature>
<keyword evidence="3" id="KW-1185">Reference proteome</keyword>
<dbReference type="Proteomes" id="UP001626550">
    <property type="component" value="Unassembled WGS sequence"/>
</dbReference>
<dbReference type="EMBL" id="JBJKFK010001813">
    <property type="protein sequence ID" value="KAL3312184.1"/>
    <property type="molecule type" value="Genomic_DNA"/>
</dbReference>
<feature type="region of interest" description="Disordered" evidence="1">
    <location>
        <begin position="1"/>
        <end position="37"/>
    </location>
</feature>
<organism evidence="2 3">
    <name type="scientific">Cichlidogyrus casuarinus</name>
    <dbReference type="NCBI Taxonomy" id="1844966"/>
    <lineage>
        <taxon>Eukaryota</taxon>
        <taxon>Metazoa</taxon>
        <taxon>Spiralia</taxon>
        <taxon>Lophotrochozoa</taxon>
        <taxon>Platyhelminthes</taxon>
        <taxon>Monogenea</taxon>
        <taxon>Monopisthocotylea</taxon>
        <taxon>Dactylogyridea</taxon>
        <taxon>Ancyrocephalidae</taxon>
        <taxon>Cichlidogyrus</taxon>
    </lineage>
</organism>
<reference evidence="2 3" key="1">
    <citation type="submission" date="2024-11" db="EMBL/GenBank/DDBJ databases">
        <title>Adaptive evolution of stress response genes in parasites aligns with host niche diversity.</title>
        <authorList>
            <person name="Hahn C."/>
            <person name="Resl P."/>
        </authorList>
    </citation>
    <scope>NUCLEOTIDE SEQUENCE [LARGE SCALE GENOMIC DNA]</scope>
    <source>
        <strain evidence="2">EGGRZ-B1_66</strain>
        <tissue evidence="2">Body</tissue>
    </source>
</reference>
<dbReference type="AlphaFoldDB" id="A0ABD2PXV7"/>
<feature type="non-terminal residue" evidence="2">
    <location>
        <position position="1"/>
    </location>
</feature>
<evidence type="ECO:0000313" key="3">
    <source>
        <dbReference type="Proteomes" id="UP001626550"/>
    </source>
</evidence>
<comment type="caution">
    <text evidence="2">The sequence shown here is derived from an EMBL/GenBank/DDBJ whole genome shotgun (WGS) entry which is preliminary data.</text>
</comment>
<gene>
    <name evidence="2" type="ORF">Ciccas_009231</name>
</gene>
<protein>
    <submittedName>
        <fullName evidence="2">Uncharacterized protein</fullName>
    </submittedName>
</protein>